<accession>A0A0D1Y6H3</accession>
<dbReference type="PANTHER" id="PTHR48022">
    <property type="entry name" value="PLASTIDIC GLUCOSE TRANSPORTER 4"/>
    <property type="match status" value="1"/>
</dbReference>
<evidence type="ECO:0000256" key="4">
    <source>
        <dbReference type="ARBA" id="ARBA00022692"/>
    </source>
</evidence>
<dbReference type="GO" id="GO:0016020">
    <property type="term" value="C:membrane"/>
    <property type="evidence" value="ECO:0007669"/>
    <property type="project" value="UniProtKB-SubCell"/>
</dbReference>
<evidence type="ECO:0000256" key="3">
    <source>
        <dbReference type="ARBA" id="ARBA00022448"/>
    </source>
</evidence>
<reference evidence="11 12" key="1">
    <citation type="submission" date="2015-01" db="EMBL/GenBank/DDBJ databases">
        <title>The Genome Sequence of Exophiala spinifera CBS89968.</title>
        <authorList>
            <consortium name="The Broad Institute Genomics Platform"/>
            <person name="Cuomo C."/>
            <person name="de Hoog S."/>
            <person name="Gorbushina A."/>
            <person name="Stielow B."/>
            <person name="Teixiera M."/>
            <person name="Abouelleil A."/>
            <person name="Chapman S.B."/>
            <person name="Priest M."/>
            <person name="Young S.K."/>
            <person name="Wortman J."/>
            <person name="Nusbaum C."/>
            <person name="Birren B."/>
        </authorList>
    </citation>
    <scope>NUCLEOTIDE SEQUENCE [LARGE SCALE GENOMIC DNA]</scope>
    <source>
        <strain evidence="11 12">CBS 89968</strain>
    </source>
</reference>
<keyword evidence="12" id="KW-1185">Reference proteome</keyword>
<comment type="similarity">
    <text evidence="2 7">Belongs to the major facilitator superfamily. Sugar transporter (TC 2.A.1.1) family.</text>
</comment>
<feature type="transmembrane region" description="Helical" evidence="9">
    <location>
        <begin position="171"/>
        <end position="189"/>
    </location>
</feature>
<feature type="region of interest" description="Disordered" evidence="8">
    <location>
        <begin position="1"/>
        <end position="24"/>
    </location>
</feature>
<dbReference type="PANTHER" id="PTHR48022:SF10">
    <property type="entry name" value="MAJOR FACILITATOR SUPERFAMILY (MFS) PROFILE DOMAIN-CONTAINING PROTEIN"/>
    <property type="match status" value="1"/>
</dbReference>
<dbReference type="GeneID" id="27338518"/>
<dbReference type="InterPro" id="IPR005829">
    <property type="entry name" value="Sugar_transporter_CS"/>
</dbReference>
<dbReference type="EMBL" id="KN847500">
    <property type="protein sequence ID" value="KIW10471.1"/>
    <property type="molecule type" value="Genomic_DNA"/>
</dbReference>
<dbReference type="InterPro" id="IPR036259">
    <property type="entry name" value="MFS_trans_sf"/>
</dbReference>
<dbReference type="HOGENOM" id="CLU_001265_30_1_1"/>
<evidence type="ECO:0000256" key="2">
    <source>
        <dbReference type="ARBA" id="ARBA00010992"/>
    </source>
</evidence>
<evidence type="ECO:0000256" key="8">
    <source>
        <dbReference type="SAM" id="MobiDB-lite"/>
    </source>
</evidence>
<feature type="transmembrane region" description="Helical" evidence="9">
    <location>
        <begin position="86"/>
        <end position="106"/>
    </location>
</feature>
<evidence type="ECO:0000256" key="9">
    <source>
        <dbReference type="SAM" id="Phobius"/>
    </source>
</evidence>
<dbReference type="InterPro" id="IPR005828">
    <property type="entry name" value="MFS_sugar_transport-like"/>
</dbReference>
<dbReference type="Proteomes" id="UP000053328">
    <property type="component" value="Unassembled WGS sequence"/>
</dbReference>
<dbReference type="PROSITE" id="PS00217">
    <property type="entry name" value="SUGAR_TRANSPORT_2"/>
    <property type="match status" value="1"/>
</dbReference>
<feature type="transmembrane region" description="Helical" evidence="9">
    <location>
        <begin position="201"/>
        <end position="223"/>
    </location>
</feature>
<feature type="transmembrane region" description="Helical" evidence="9">
    <location>
        <begin position="325"/>
        <end position="350"/>
    </location>
</feature>
<protein>
    <recommendedName>
        <fullName evidence="10">Major facilitator superfamily (MFS) profile domain-containing protein</fullName>
    </recommendedName>
</protein>
<keyword evidence="6 9" id="KW-0472">Membrane</keyword>
<evidence type="ECO:0000259" key="10">
    <source>
        <dbReference type="PROSITE" id="PS50850"/>
    </source>
</evidence>
<proteinExistence type="inferred from homology"/>
<feature type="transmembrane region" description="Helical" evidence="9">
    <location>
        <begin position="456"/>
        <end position="475"/>
    </location>
</feature>
<dbReference type="PROSITE" id="PS50850">
    <property type="entry name" value="MFS"/>
    <property type="match status" value="1"/>
</dbReference>
<dbReference type="FunFam" id="1.20.1250.20:FF:000078">
    <property type="entry name" value="MFS maltose transporter, putative"/>
    <property type="match status" value="1"/>
</dbReference>
<comment type="subcellular location">
    <subcellularLocation>
        <location evidence="1">Membrane</location>
        <topology evidence="1">Multi-pass membrane protein</topology>
    </subcellularLocation>
</comment>
<feature type="transmembrane region" description="Helical" evidence="9">
    <location>
        <begin position="423"/>
        <end position="450"/>
    </location>
</feature>
<keyword evidence="3 7" id="KW-0813">Transport</keyword>
<feature type="transmembrane region" description="Helical" evidence="9">
    <location>
        <begin position="33"/>
        <end position="49"/>
    </location>
</feature>
<feature type="transmembrane region" description="Helical" evidence="9">
    <location>
        <begin position="113"/>
        <end position="132"/>
    </location>
</feature>
<dbReference type="InterPro" id="IPR020846">
    <property type="entry name" value="MFS_dom"/>
</dbReference>
<dbReference type="OrthoDB" id="6133115at2759"/>
<evidence type="ECO:0000256" key="7">
    <source>
        <dbReference type="RuleBase" id="RU003346"/>
    </source>
</evidence>
<feature type="domain" description="Major facilitator superfamily (MFS) profile" evidence="10">
    <location>
        <begin position="36"/>
        <end position="479"/>
    </location>
</feature>
<dbReference type="RefSeq" id="XP_016230687.1">
    <property type="nucleotide sequence ID" value="XM_016385743.1"/>
</dbReference>
<feature type="transmembrane region" description="Helical" evidence="9">
    <location>
        <begin position="292"/>
        <end position="313"/>
    </location>
</feature>
<gene>
    <name evidence="11" type="ORF">PV08_11435</name>
</gene>
<name>A0A0D1Y6H3_9EURO</name>
<dbReference type="SUPFAM" id="SSF103473">
    <property type="entry name" value="MFS general substrate transporter"/>
    <property type="match status" value="1"/>
</dbReference>
<dbReference type="Gene3D" id="1.20.1250.20">
    <property type="entry name" value="MFS general substrate transporter like domains"/>
    <property type="match status" value="1"/>
</dbReference>
<sequence>MTTSTTEDPAGASAGATTVTLTSPPRKHRNTRVILYSLIIALAACSFGFDQSETGGFLAMPAFNKDFGSYDPVTETYVISARHQTLMYGVEVAFIAIGSVAAGFISMYKGRKFGLYLCAIATIIGAGLQMIAHYVPMVVGRAIMGLGIGFAAAFSIAYWSEIAPAHLRGRIVIFYQFFLNLANFVGSCIDQGTHSMLNRWAYRAPLLTMMGPALLMLALVWIIPESPRYLVAQDQSEKARTNLRKIRGPSYTDAEVEEEIAETIKFTALEKELDASTSYLDCFRGADRRRTLIAVLMMVGQQFMGVAFLAGYMTYFFALVGFTNAFVVSVITNAVAIGGTVAAFPIVTYLGRRRTMIVGAFINAFCMLSFASISVAHPGSKAAARCLITFICIFSFTYSATWGSIGPIVMGEVPSNRLRSKTVSIALCLSFLMALVVITSIPYLIGAAYLNLGTKIGFVFGGLTVLVWIATMLYLPETKDRTLEEIDEMFLTRVPARGFRTYVCTHQVAGYDLTGDMKEDGIIHTEYQLTPKAGAV</sequence>
<organism evidence="11 12">
    <name type="scientific">Exophiala spinifera</name>
    <dbReference type="NCBI Taxonomy" id="91928"/>
    <lineage>
        <taxon>Eukaryota</taxon>
        <taxon>Fungi</taxon>
        <taxon>Dikarya</taxon>
        <taxon>Ascomycota</taxon>
        <taxon>Pezizomycotina</taxon>
        <taxon>Eurotiomycetes</taxon>
        <taxon>Chaetothyriomycetidae</taxon>
        <taxon>Chaetothyriales</taxon>
        <taxon>Herpotrichiellaceae</taxon>
        <taxon>Exophiala</taxon>
    </lineage>
</organism>
<evidence type="ECO:0000256" key="1">
    <source>
        <dbReference type="ARBA" id="ARBA00004141"/>
    </source>
</evidence>
<feature type="transmembrane region" description="Helical" evidence="9">
    <location>
        <begin position="138"/>
        <end position="159"/>
    </location>
</feature>
<evidence type="ECO:0000313" key="12">
    <source>
        <dbReference type="Proteomes" id="UP000053328"/>
    </source>
</evidence>
<feature type="transmembrane region" description="Helical" evidence="9">
    <location>
        <begin position="357"/>
        <end position="376"/>
    </location>
</feature>
<dbReference type="VEuPathDB" id="FungiDB:PV08_11435"/>
<keyword evidence="5 9" id="KW-1133">Transmembrane helix</keyword>
<evidence type="ECO:0000256" key="6">
    <source>
        <dbReference type="ARBA" id="ARBA00023136"/>
    </source>
</evidence>
<dbReference type="Pfam" id="PF00083">
    <property type="entry name" value="Sugar_tr"/>
    <property type="match status" value="1"/>
</dbReference>
<keyword evidence="4 9" id="KW-0812">Transmembrane</keyword>
<dbReference type="NCBIfam" id="TIGR00879">
    <property type="entry name" value="SP"/>
    <property type="match status" value="1"/>
</dbReference>
<dbReference type="InterPro" id="IPR050360">
    <property type="entry name" value="MFS_Sugar_Transporters"/>
</dbReference>
<evidence type="ECO:0000256" key="5">
    <source>
        <dbReference type="ARBA" id="ARBA00022989"/>
    </source>
</evidence>
<feature type="transmembrane region" description="Helical" evidence="9">
    <location>
        <begin position="382"/>
        <end position="402"/>
    </location>
</feature>
<dbReference type="AlphaFoldDB" id="A0A0D1Y6H3"/>
<dbReference type="InterPro" id="IPR003663">
    <property type="entry name" value="Sugar/inositol_transpt"/>
</dbReference>
<evidence type="ECO:0000313" key="11">
    <source>
        <dbReference type="EMBL" id="KIW10471.1"/>
    </source>
</evidence>
<dbReference type="GO" id="GO:0005351">
    <property type="term" value="F:carbohydrate:proton symporter activity"/>
    <property type="evidence" value="ECO:0007669"/>
    <property type="project" value="TreeGrafter"/>
</dbReference>